<proteinExistence type="predicted"/>
<organism evidence="1 2">
    <name type="scientific">Aureimonas fodinaquatilis</name>
    <dbReference type="NCBI Taxonomy" id="2565783"/>
    <lineage>
        <taxon>Bacteria</taxon>
        <taxon>Pseudomonadati</taxon>
        <taxon>Pseudomonadota</taxon>
        <taxon>Alphaproteobacteria</taxon>
        <taxon>Hyphomicrobiales</taxon>
        <taxon>Aurantimonadaceae</taxon>
        <taxon>Aureimonas</taxon>
    </lineage>
</organism>
<dbReference type="OrthoDB" id="7854136at2"/>
<protein>
    <submittedName>
        <fullName evidence="1">Uncharacterized protein</fullName>
    </submittedName>
</protein>
<dbReference type="EMBL" id="VTWH01000004">
    <property type="protein sequence ID" value="KAA0968873.1"/>
    <property type="molecule type" value="Genomic_DNA"/>
</dbReference>
<dbReference type="Proteomes" id="UP000324738">
    <property type="component" value="Unassembled WGS sequence"/>
</dbReference>
<comment type="caution">
    <text evidence="1">The sequence shown here is derived from an EMBL/GenBank/DDBJ whole genome shotgun (WGS) entry which is preliminary data.</text>
</comment>
<accession>A0A5B0DR68</accession>
<keyword evidence="2" id="KW-1185">Reference proteome</keyword>
<gene>
    <name evidence="1" type="ORF">FPY71_14985</name>
</gene>
<dbReference type="AlphaFoldDB" id="A0A5B0DR68"/>
<name>A0A5B0DR68_9HYPH</name>
<evidence type="ECO:0000313" key="2">
    <source>
        <dbReference type="Proteomes" id="UP000324738"/>
    </source>
</evidence>
<sequence length="155" mass="17698">MARSAFKTPLFEPEGRVVSFPCPTSARILAERPRLDDSQRVDLDRLRWLALRSRLAPKPNLEKACFLLAGEKSTSLDRFATCFFRGLESHARREMVFYRPGSAGVSDDEVWLVRLLDAWRQGDQRAAAALIAWRVQPSHQRWMRFLAEGLVGALN</sequence>
<evidence type="ECO:0000313" key="1">
    <source>
        <dbReference type="EMBL" id="KAA0968873.1"/>
    </source>
</evidence>
<reference evidence="1 2" key="1">
    <citation type="submission" date="2019-08" db="EMBL/GenBank/DDBJ databases">
        <title>Aureimonas fodiniaquatilis sp. nov., isolated from a coal mine wastewater.</title>
        <authorList>
            <person name="Kim W."/>
        </authorList>
    </citation>
    <scope>NUCLEOTIDE SEQUENCE [LARGE SCALE GENOMIC DNA]</scope>
    <source>
        <strain evidence="1 2">CAU 1482</strain>
    </source>
</reference>